<dbReference type="Pfam" id="PF12516">
    <property type="entry name" value="DUF3719"/>
    <property type="match status" value="1"/>
</dbReference>
<evidence type="ECO:0000313" key="3">
    <source>
        <dbReference type="WBParaSite" id="mrna-Wban_02899"/>
    </source>
</evidence>
<dbReference type="AlphaFoldDB" id="A0AAF5PML4"/>
<reference evidence="3" key="3">
    <citation type="submission" date="2024-02" db="UniProtKB">
        <authorList>
            <consortium name="WormBaseParasite"/>
        </authorList>
    </citation>
    <scope>IDENTIFICATION</scope>
    <source>
        <strain evidence="3">pt0022</strain>
    </source>
</reference>
<dbReference type="Proteomes" id="UP000093561">
    <property type="component" value="Unassembled WGS sequence"/>
</dbReference>
<evidence type="ECO:0000313" key="2">
    <source>
        <dbReference type="Proteomes" id="UP000093561"/>
    </source>
</evidence>
<reference evidence="2" key="1">
    <citation type="submission" date="2015-03" db="EMBL/GenBank/DDBJ databases">
        <title>Wuchereria bancrofti Genome Sequencing Papua New Guinea Strain.</title>
        <authorList>
            <person name="Small S.T."/>
            <person name="Serre D."/>
            <person name="Zimmerman P.A."/>
        </authorList>
    </citation>
    <scope>NUCLEOTIDE SEQUENCE [LARGE SCALE GENOMIC DNA]</scope>
    <source>
        <strain evidence="2">pt0022</strain>
    </source>
</reference>
<dbReference type="WBParaSite" id="mrna-Wban_02899">
    <property type="protein sequence ID" value="mrna-Wban_02899"/>
    <property type="gene ID" value="Wban_02899"/>
</dbReference>
<proteinExistence type="predicted"/>
<accession>A0AAF5PML4</accession>
<feature type="domain" description="DUF3719" evidence="1">
    <location>
        <begin position="52"/>
        <end position="87"/>
    </location>
</feature>
<sequence>MYHTSRISINCSRNNVKQRTNYYQRPIFLQNYHLSNDCKMKEHFLLRAEKSIYEGEPMSDDEVEAECRLWARTLPHLRVCGKSIRKCYNDEMKLMKTNVINNDCVIKNFLYDPFLDVFKTDLQQKKLQSDTLVNKMHEEKVKAKKHFTLPSISSGHQNRLSHLSLK</sequence>
<evidence type="ECO:0000259" key="1">
    <source>
        <dbReference type="Pfam" id="PF12516"/>
    </source>
</evidence>
<reference evidence="2" key="2">
    <citation type="journal article" date="2016" name="Mol. Ecol.">
        <title>Population genomics of the filarial nematode parasite Wuchereria bancrofti from mosquitoes.</title>
        <authorList>
            <person name="Small S.T."/>
            <person name="Reimer L.J."/>
            <person name="Tisch D.J."/>
            <person name="King C.L."/>
            <person name="Christensen B.M."/>
            <person name="Siba P.M."/>
            <person name="Kazura J.W."/>
            <person name="Serre D."/>
            <person name="Zimmerman P.A."/>
        </authorList>
    </citation>
    <scope>NUCLEOTIDE SEQUENCE</scope>
    <source>
        <strain evidence="2">pt0022</strain>
    </source>
</reference>
<dbReference type="InterPro" id="IPR022194">
    <property type="entry name" value="DUF3719"/>
</dbReference>
<protein>
    <recommendedName>
        <fullName evidence="1">DUF3719 domain-containing protein</fullName>
    </recommendedName>
</protein>
<organism evidence="2 3">
    <name type="scientific">Wuchereria bancrofti</name>
    <dbReference type="NCBI Taxonomy" id="6293"/>
    <lineage>
        <taxon>Eukaryota</taxon>
        <taxon>Metazoa</taxon>
        <taxon>Ecdysozoa</taxon>
        <taxon>Nematoda</taxon>
        <taxon>Chromadorea</taxon>
        <taxon>Rhabditida</taxon>
        <taxon>Spirurina</taxon>
        <taxon>Spiruromorpha</taxon>
        <taxon>Filarioidea</taxon>
        <taxon>Onchocercidae</taxon>
        <taxon>Wuchereria</taxon>
    </lineage>
</organism>
<name>A0AAF5PML4_WUCBA</name>